<dbReference type="SMART" id="SM00217">
    <property type="entry name" value="WAP"/>
    <property type="match status" value="1"/>
</dbReference>
<dbReference type="Proteomes" id="UP001642540">
    <property type="component" value="Unassembled WGS sequence"/>
</dbReference>
<comment type="caution">
    <text evidence="3">The sequence shown here is derived from an EMBL/GenBank/DDBJ whole genome shotgun (WGS) entry which is preliminary data.</text>
</comment>
<reference evidence="3 4" key="1">
    <citation type="submission" date="2024-08" db="EMBL/GenBank/DDBJ databases">
        <authorList>
            <person name="Cucini C."/>
            <person name="Frati F."/>
        </authorList>
    </citation>
    <scope>NUCLEOTIDE SEQUENCE [LARGE SCALE GENOMIC DNA]</scope>
</reference>
<dbReference type="PROSITE" id="PS51390">
    <property type="entry name" value="WAP"/>
    <property type="match status" value="1"/>
</dbReference>
<dbReference type="EMBL" id="CAXLJM020000013">
    <property type="protein sequence ID" value="CAL8078891.1"/>
    <property type="molecule type" value="Genomic_DNA"/>
</dbReference>
<evidence type="ECO:0000259" key="2">
    <source>
        <dbReference type="PROSITE" id="PS51390"/>
    </source>
</evidence>
<keyword evidence="4" id="KW-1185">Reference proteome</keyword>
<accession>A0ABP1PVE8</accession>
<evidence type="ECO:0000256" key="1">
    <source>
        <dbReference type="SAM" id="Phobius"/>
    </source>
</evidence>
<name>A0ABP1PVE8_9HEXA</name>
<dbReference type="Gene3D" id="4.10.75.10">
    <property type="entry name" value="Elafin-like"/>
    <property type="match status" value="1"/>
</dbReference>
<keyword evidence="1" id="KW-0812">Transmembrane</keyword>
<sequence>MNKLRLVPNGIIVTILLIVVGEYGVVQTARQPMNRMFQQNQRRPPVAPVGCTSDMLMVYQDCRMCVCPRPNRNAKCFKKTCDLRTKDSGQCPLAVLRMDDSKACGLTQAPGCKIDDDCPGNLLCCFDFCGSSRCAVPIPLDVISGFPVHRGRGYQ</sequence>
<evidence type="ECO:0000313" key="3">
    <source>
        <dbReference type="EMBL" id="CAL8078891.1"/>
    </source>
</evidence>
<evidence type="ECO:0000313" key="4">
    <source>
        <dbReference type="Proteomes" id="UP001642540"/>
    </source>
</evidence>
<feature type="transmembrane region" description="Helical" evidence="1">
    <location>
        <begin position="6"/>
        <end position="26"/>
    </location>
</feature>
<protein>
    <recommendedName>
        <fullName evidence="2">WAP domain-containing protein</fullName>
    </recommendedName>
</protein>
<keyword evidence="1" id="KW-1133">Transmembrane helix</keyword>
<feature type="domain" description="WAP" evidence="2">
    <location>
        <begin position="84"/>
        <end position="138"/>
    </location>
</feature>
<dbReference type="InterPro" id="IPR008197">
    <property type="entry name" value="WAP_dom"/>
</dbReference>
<gene>
    <name evidence="3" type="ORF">ODALV1_LOCUS4216</name>
</gene>
<proteinExistence type="predicted"/>
<dbReference type="Pfam" id="PF00095">
    <property type="entry name" value="WAP"/>
    <property type="match status" value="1"/>
</dbReference>
<dbReference type="InterPro" id="IPR036645">
    <property type="entry name" value="Elafin-like_sf"/>
</dbReference>
<keyword evidence="1" id="KW-0472">Membrane</keyword>
<organism evidence="3 4">
    <name type="scientific">Orchesella dallaii</name>
    <dbReference type="NCBI Taxonomy" id="48710"/>
    <lineage>
        <taxon>Eukaryota</taxon>
        <taxon>Metazoa</taxon>
        <taxon>Ecdysozoa</taxon>
        <taxon>Arthropoda</taxon>
        <taxon>Hexapoda</taxon>
        <taxon>Collembola</taxon>
        <taxon>Entomobryomorpha</taxon>
        <taxon>Entomobryoidea</taxon>
        <taxon>Orchesellidae</taxon>
        <taxon>Orchesellinae</taxon>
        <taxon>Orchesella</taxon>
    </lineage>
</organism>